<protein>
    <submittedName>
        <fullName evidence="5">FHA domain-containing protein</fullName>
    </submittedName>
</protein>
<feature type="transmembrane region" description="Helical" evidence="3">
    <location>
        <begin position="283"/>
        <end position="304"/>
    </location>
</feature>
<dbReference type="Proteomes" id="UP001595701">
    <property type="component" value="Unassembled WGS sequence"/>
</dbReference>
<feature type="region of interest" description="Disordered" evidence="2">
    <location>
        <begin position="649"/>
        <end position="673"/>
    </location>
</feature>
<feature type="region of interest" description="Disordered" evidence="2">
    <location>
        <begin position="103"/>
        <end position="183"/>
    </location>
</feature>
<proteinExistence type="predicted"/>
<feature type="transmembrane region" description="Helical" evidence="3">
    <location>
        <begin position="246"/>
        <end position="263"/>
    </location>
</feature>
<evidence type="ECO:0000256" key="2">
    <source>
        <dbReference type="SAM" id="MobiDB-lite"/>
    </source>
</evidence>
<reference evidence="6" key="1">
    <citation type="journal article" date="2019" name="Int. J. Syst. Evol. Microbiol.">
        <title>The Global Catalogue of Microorganisms (GCM) 10K type strain sequencing project: providing services to taxonomists for standard genome sequencing and annotation.</title>
        <authorList>
            <consortium name="The Broad Institute Genomics Platform"/>
            <consortium name="The Broad Institute Genome Sequencing Center for Infectious Disease"/>
            <person name="Wu L."/>
            <person name="Ma J."/>
        </authorList>
    </citation>
    <scope>NUCLEOTIDE SEQUENCE [LARGE SCALE GENOMIC DNA]</scope>
    <source>
        <strain evidence="6">CGMCC 4.7035</strain>
    </source>
</reference>
<dbReference type="PANTHER" id="PTHR23308">
    <property type="entry name" value="NUCLEAR INHIBITOR OF PROTEIN PHOSPHATASE-1"/>
    <property type="match status" value="1"/>
</dbReference>
<sequence length="673" mass="74215">MGAGSEGGPPYLVVVVPSRFAGQKWELSGTAHVVGRFGDIRLSSLDVSKRHAEVRRGSDGVWVNDLDSRNGVLHNGRRIESGRPVRLAEGDRLQFGSVQVVFRGNAPQPRPGQQTSPTDPDRTTAWPGTHASPSGSGRSYTVGDSSVTDVRDFRWRRARRGHGPDSDLPDPPPHHADPPPIEDDARTMATRHLAAATQLDPAFADLVVGQVIDEPYRALAPVFGADLGVVTRWALEARRRRLTRDLVLAALLVTLLTVLGLGVRDHLGTIREAGFGGDWWRPYAVGAVALLGMAWPVVAVDLWVRDYLVLRRRLSARHYEPARAPQALGGRARARLAVVAERPAGNLVVCSDYLPFAGSGDQVAEWDRPVDIRRGSIRRDGGRRDPQRFRTDELYDVLIAAARRLGLANLRVDERLFVDGTSVAHDRRLLPDRLRPPLTRIPTGVIRGMPDGLGSTRRSYVSIEVPAWSGQLVLTMFLRAVQVEGTLYLEFSAYALLPMRPEYYAVDRLPYRTGPGAVVRALSTALPRTLPTLLRAPGALARRAADSRAGAARRHRQRRTISGGYLFDYGAHYSIRELARSQDEGHYFLGRDLSRVLNTTQQHLLNTIGDFLESKGIDSDDFQRLQQNVVQNFGDDKRVYVRDNHGALYAHSKHAQRQPGGKAPAPGRTAPHG</sequence>
<keyword evidence="3" id="KW-0472">Membrane</keyword>
<evidence type="ECO:0000313" key="5">
    <source>
        <dbReference type="EMBL" id="MFC3573702.1"/>
    </source>
</evidence>
<feature type="domain" description="FHA" evidence="4">
    <location>
        <begin position="39"/>
        <end position="79"/>
    </location>
</feature>
<comment type="caution">
    <text evidence="5">The sequence shown here is derived from an EMBL/GenBank/DDBJ whole genome shotgun (WGS) entry which is preliminary data.</text>
</comment>
<keyword evidence="6" id="KW-1185">Reference proteome</keyword>
<dbReference type="SUPFAM" id="SSF49879">
    <property type="entry name" value="SMAD/FHA domain"/>
    <property type="match status" value="1"/>
</dbReference>
<dbReference type="CDD" id="cd00060">
    <property type="entry name" value="FHA"/>
    <property type="match status" value="1"/>
</dbReference>
<evidence type="ECO:0000259" key="4">
    <source>
        <dbReference type="PROSITE" id="PS50006"/>
    </source>
</evidence>
<dbReference type="InterPro" id="IPR008984">
    <property type="entry name" value="SMAD_FHA_dom_sf"/>
</dbReference>
<evidence type="ECO:0000256" key="1">
    <source>
        <dbReference type="ARBA" id="ARBA00022553"/>
    </source>
</evidence>
<gene>
    <name evidence="5" type="ORF">ACFOZ0_10550</name>
</gene>
<name>A0ABV7SDH1_9ACTN</name>
<dbReference type="InterPro" id="IPR000253">
    <property type="entry name" value="FHA_dom"/>
</dbReference>
<keyword evidence="3" id="KW-1133">Transmembrane helix</keyword>
<keyword evidence="3" id="KW-0812">Transmembrane</keyword>
<organism evidence="5 6">
    <name type="scientific">Streptomyces yaanensis</name>
    <dbReference type="NCBI Taxonomy" id="1142239"/>
    <lineage>
        <taxon>Bacteria</taxon>
        <taxon>Bacillati</taxon>
        <taxon>Actinomycetota</taxon>
        <taxon>Actinomycetes</taxon>
        <taxon>Kitasatosporales</taxon>
        <taxon>Streptomycetaceae</taxon>
        <taxon>Streptomyces</taxon>
    </lineage>
</organism>
<dbReference type="Gene3D" id="2.60.200.20">
    <property type="match status" value="1"/>
</dbReference>
<dbReference type="Pfam" id="PF00498">
    <property type="entry name" value="FHA"/>
    <property type="match status" value="1"/>
</dbReference>
<dbReference type="RefSeq" id="WP_310780519.1">
    <property type="nucleotide sequence ID" value="NZ_JBHRWR010000008.1"/>
</dbReference>
<dbReference type="EMBL" id="JBHRWR010000008">
    <property type="protein sequence ID" value="MFC3573702.1"/>
    <property type="molecule type" value="Genomic_DNA"/>
</dbReference>
<accession>A0ABV7SDH1</accession>
<dbReference type="InterPro" id="IPR050923">
    <property type="entry name" value="Cell_Proc_Reg/RNA_Proc"/>
</dbReference>
<feature type="compositionally biased region" description="Polar residues" evidence="2">
    <location>
        <begin position="131"/>
        <end position="148"/>
    </location>
</feature>
<keyword evidence="1" id="KW-0597">Phosphoprotein</keyword>
<dbReference type="PROSITE" id="PS50006">
    <property type="entry name" value="FHA_DOMAIN"/>
    <property type="match status" value="1"/>
</dbReference>
<evidence type="ECO:0000256" key="3">
    <source>
        <dbReference type="SAM" id="Phobius"/>
    </source>
</evidence>
<evidence type="ECO:0000313" key="6">
    <source>
        <dbReference type="Proteomes" id="UP001595701"/>
    </source>
</evidence>